<reference evidence="1" key="1">
    <citation type="submission" date="2021-02" db="EMBL/GenBank/DDBJ databases">
        <authorList>
            <person name="Nowell W R."/>
        </authorList>
    </citation>
    <scope>NUCLEOTIDE SEQUENCE</scope>
</reference>
<proteinExistence type="predicted"/>
<accession>A0A814XS11</accession>
<dbReference type="AlphaFoldDB" id="A0A814XS11"/>
<protein>
    <submittedName>
        <fullName evidence="1">Uncharacterized protein</fullName>
    </submittedName>
</protein>
<dbReference type="OrthoDB" id="10017215at2759"/>
<gene>
    <name evidence="1" type="ORF">EDS130_LOCUS26349</name>
</gene>
<name>A0A814XS11_ADIRI</name>
<comment type="caution">
    <text evidence="1">The sequence shown here is derived from an EMBL/GenBank/DDBJ whole genome shotgun (WGS) entry which is preliminary data.</text>
</comment>
<sequence length="240" mass="27599">MTFSDMLTTSPKSFRCSSVSNQLNQTNQQGKLKRLNTSILNLISRSQQADSSTKLNTNAQSTKQQIFLHPPSALSRSISNKSVTFALVFDEMDIPTKEPETNEDLILVVPNKYVTKENNTNIEPYPFRSEIPFDCLIKSNSSTNIIDCHEPKKKFLNFHRPKKVRHPIEVSSINRSTSVPVINEQQQQQKSSKKISPYRRLKFSSFTRFLQSFAKHSNDHPKSNSSIKPTTFRKYSEMFY</sequence>
<dbReference type="EMBL" id="CAJNOJ010000159">
    <property type="protein sequence ID" value="CAF1219712.1"/>
    <property type="molecule type" value="Genomic_DNA"/>
</dbReference>
<evidence type="ECO:0000313" key="1">
    <source>
        <dbReference type="EMBL" id="CAF1219712.1"/>
    </source>
</evidence>
<dbReference type="Proteomes" id="UP000663852">
    <property type="component" value="Unassembled WGS sequence"/>
</dbReference>
<evidence type="ECO:0000313" key="2">
    <source>
        <dbReference type="Proteomes" id="UP000663852"/>
    </source>
</evidence>
<organism evidence="1 2">
    <name type="scientific">Adineta ricciae</name>
    <name type="common">Rotifer</name>
    <dbReference type="NCBI Taxonomy" id="249248"/>
    <lineage>
        <taxon>Eukaryota</taxon>
        <taxon>Metazoa</taxon>
        <taxon>Spiralia</taxon>
        <taxon>Gnathifera</taxon>
        <taxon>Rotifera</taxon>
        <taxon>Eurotatoria</taxon>
        <taxon>Bdelloidea</taxon>
        <taxon>Adinetida</taxon>
        <taxon>Adinetidae</taxon>
        <taxon>Adineta</taxon>
    </lineage>
</organism>